<sequence length="286" mass="31310">MASTNRGIKTYHVVPRFDMAADGGPLFLGAIFRDLAFLRPALNRQENTRIKVREELKYTPITQVGFRETQAKIREGSFEAWVKVLSGLGGAVGGGSANVSRSSDTENTVACEEIVTTYFDPDDKYLADSFAVEPVQKYLEGSRGWTTELYLITGLKVAKKLEYNKSNTSQGRVSGQLASQDPHGTAAGAGVDANLAGKNRHQIEFIVADVVVGYRVNKYRCMRQFFGKDRKINDDGVLVGEMMADKEARAKQPQVQYEAVPIPEEAAGADKASGGDAYECWIVPKA</sequence>
<keyword evidence="2" id="KW-1185">Reference proteome</keyword>
<dbReference type="AlphaFoldDB" id="A0A6G1J3D1"/>
<name>A0A6G1J3D1_9PLEO</name>
<gene>
    <name evidence="1" type="ORF">K458DRAFT_417140</name>
</gene>
<protein>
    <submittedName>
        <fullName evidence="1">Uncharacterized protein</fullName>
    </submittedName>
</protein>
<dbReference type="Proteomes" id="UP000799291">
    <property type="component" value="Unassembled WGS sequence"/>
</dbReference>
<dbReference type="OrthoDB" id="4500473at2759"/>
<proteinExistence type="predicted"/>
<evidence type="ECO:0000313" key="1">
    <source>
        <dbReference type="EMBL" id="KAF2685034.1"/>
    </source>
</evidence>
<dbReference type="EMBL" id="MU005579">
    <property type="protein sequence ID" value="KAF2685034.1"/>
    <property type="molecule type" value="Genomic_DNA"/>
</dbReference>
<evidence type="ECO:0000313" key="2">
    <source>
        <dbReference type="Proteomes" id="UP000799291"/>
    </source>
</evidence>
<organism evidence="1 2">
    <name type="scientific">Lentithecium fluviatile CBS 122367</name>
    <dbReference type="NCBI Taxonomy" id="1168545"/>
    <lineage>
        <taxon>Eukaryota</taxon>
        <taxon>Fungi</taxon>
        <taxon>Dikarya</taxon>
        <taxon>Ascomycota</taxon>
        <taxon>Pezizomycotina</taxon>
        <taxon>Dothideomycetes</taxon>
        <taxon>Pleosporomycetidae</taxon>
        <taxon>Pleosporales</taxon>
        <taxon>Massarineae</taxon>
        <taxon>Lentitheciaceae</taxon>
        <taxon>Lentithecium</taxon>
    </lineage>
</organism>
<reference evidence="1" key="1">
    <citation type="journal article" date="2020" name="Stud. Mycol.">
        <title>101 Dothideomycetes genomes: a test case for predicting lifestyles and emergence of pathogens.</title>
        <authorList>
            <person name="Haridas S."/>
            <person name="Albert R."/>
            <person name="Binder M."/>
            <person name="Bloem J."/>
            <person name="Labutti K."/>
            <person name="Salamov A."/>
            <person name="Andreopoulos B."/>
            <person name="Baker S."/>
            <person name="Barry K."/>
            <person name="Bills G."/>
            <person name="Bluhm B."/>
            <person name="Cannon C."/>
            <person name="Castanera R."/>
            <person name="Culley D."/>
            <person name="Daum C."/>
            <person name="Ezra D."/>
            <person name="Gonzalez J."/>
            <person name="Henrissat B."/>
            <person name="Kuo A."/>
            <person name="Liang C."/>
            <person name="Lipzen A."/>
            <person name="Lutzoni F."/>
            <person name="Magnuson J."/>
            <person name="Mondo S."/>
            <person name="Nolan M."/>
            <person name="Ohm R."/>
            <person name="Pangilinan J."/>
            <person name="Park H.-J."/>
            <person name="Ramirez L."/>
            <person name="Alfaro M."/>
            <person name="Sun H."/>
            <person name="Tritt A."/>
            <person name="Yoshinaga Y."/>
            <person name="Zwiers L.-H."/>
            <person name="Turgeon B."/>
            <person name="Goodwin S."/>
            <person name="Spatafora J."/>
            <person name="Crous P."/>
            <person name="Grigoriev I."/>
        </authorList>
    </citation>
    <scope>NUCLEOTIDE SEQUENCE</scope>
    <source>
        <strain evidence="1">CBS 122367</strain>
    </source>
</reference>
<accession>A0A6G1J3D1</accession>